<evidence type="ECO:0000256" key="1">
    <source>
        <dbReference type="SAM" id="MobiDB-lite"/>
    </source>
</evidence>
<sequence length="326" mass="35481">MKRGECNVNTLPSKQIYAKFEENKNGGKQICSDISTWTEGILDILGNKLKQNHMGAVKPEEIANVWCSISKLNTKEKEPPPSCKVGVVCNFFYFWLGDKLEGKLQGGNAKLKEVIQSFFNKLSDSTGLCASTFLSSTMDTTFLKQRKKVFDYYYDYQTIWNQIKNSGSDGSSCAQKYDSYLNGVEEISTDGGADDAYRKVQANCPSNGGDNFCTEFWKKKFQQNGHGGCGSKPIPPPSQLKEKATSPEEVLPPASDEEDSLDSCLTQLLSQHSEITSLAGKEASTDQLPQGGAGGGTTTPVVASSALGIVGLPALAFFLYKVKLPL</sequence>
<dbReference type="EMBL" id="CP016251">
    <property type="protein sequence ID" value="ANQ10608.1"/>
    <property type="molecule type" value="Genomic_DNA"/>
</dbReference>
<feature type="region of interest" description="Disordered" evidence="1">
    <location>
        <begin position="224"/>
        <end position="263"/>
    </location>
</feature>
<dbReference type="KEGG" id="pcot:PCOAH_00047850"/>
<dbReference type="AlphaFoldDB" id="A0A1B1E6I7"/>
<name>A0A1B1E6I7_9APIC</name>
<reference evidence="4" key="1">
    <citation type="submission" date="2016-06" db="EMBL/GenBank/DDBJ databases">
        <title>First high quality genome sequence of Plasmodium coatneyi using continuous long reads from single molecule, real-time sequencing.</title>
        <authorList>
            <person name="Chien J.-T."/>
            <person name="Pakala S.B."/>
            <person name="Geraldo J.A."/>
            <person name="Lapp S.A."/>
            <person name="Barnwell J.W."/>
            <person name="Kissinger J.C."/>
            <person name="Galinski M.R."/>
            <person name="Humphrey J.C."/>
        </authorList>
    </citation>
    <scope>NUCLEOTIDE SEQUENCE [LARGE SCALE GENOMIC DNA]</scope>
    <source>
        <strain evidence="4">Hackeri</strain>
    </source>
</reference>
<gene>
    <name evidence="3" type="ORF">PCOAH_00047850</name>
</gene>
<dbReference type="Pfam" id="PF05795">
    <property type="entry name" value="Plasmodium_Vir"/>
    <property type="match status" value="1"/>
</dbReference>
<dbReference type="RefSeq" id="XP_019917303.1">
    <property type="nucleotide sequence ID" value="XM_020061568.1"/>
</dbReference>
<protein>
    <submittedName>
        <fullName evidence="3">KIR protein</fullName>
    </submittedName>
</protein>
<feature type="region of interest" description="Disordered" evidence="1">
    <location>
        <begin position="278"/>
        <end position="297"/>
    </location>
</feature>
<keyword evidence="4" id="KW-1185">Reference proteome</keyword>
<evidence type="ECO:0000256" key="2">
    <source>
        <dbReference type="SAM" id="Phobius"/>
    </source>
</evidence>
<keyword evidence="2" id="KW-0812">Transmembrane</keyword>
<evidence type="ECO:0000313" key="3">
    <source>
        <dbReference type="EMBL" id="ANQ10608.1"/>
    </source>
</evidence>
<organism evidence="3 4">
    <name type="scientific">Plasmodium coatneyi</name>
    <dbReference type="NCBI Taxonomy" id="208452"/>
    <lineage>
        <taxon>Eukaryota</taxon>
        <taxon>Sar</taxon>
        <taxon>Alveolata</taxon>
        <taxon>Apicomplexa</taxon>
        <taxon>Aconoidasida</taxon>
        <taxon>Haemosporida</taxon>
        <taxon>Plasmodiidae</taxon>
        <taxon>Plasmodium</taxon>
    </lineage>
</organism>
<accession>A0A1B1E6I7</accession>
<dbReference type="VEuPathDB" id="PlasmoDB:PCOAH_00047850"/>
<dbReference type="OrthoDB" id="383226at2759"/>
<dbReference type="GeneID" id="30911516"/>
<keyword evidence="2" id="KW-0472">Membrane</keyword>
<dbReference type="Proteomes" id="UP000092716">
    <property type="component" value="Chromosome 13"/>
</dbReference>
<feature type="transmembrane region" description="Helical" evidence="2">
    <location>
        <begin position="301"/>
        <end position="320"/>
    </location>
</feature>
<evidence type="ECO:0000313" key="4">
    <source>
        <dbReference type="Proteomes" id="UP000092716"/>
    </source>
</evidence>
<dbReference type="InterPro" id="IPR008780">
    <property type="entry name" value="Plasmodium_Vir"/>
</dbReference>
<keyword evidence="2" id="KW-1133">Transmembrane helix</keyword>
<proteinExistence type="predicted"/>